<evidence type="ECO:0000313" key="2">
    <source>
        <dbReference type="Proteomes" id="UP000186513"/>
    </source>
</evidence>
<dbReference type="Proteomes" id="UP000186513">
    <property type="component" value="Unassembled WGS sequence"/>
</dbReference>
<name>A0A1K2H8W1_9NEIS</name>
<evidence type="ECO:0000313" key="1">
    <source>
        <dbReference type="EMBL" id="SFZ72510.1"/>
    </source>
</evidence>
<dbReference type="Pfam" id="PF05768">
    <property type="entry name" value="Glrx-like"/>
    <property type="match status" value="1"/>
</dbReference>
<organism evidence="1 2">
    <name type="scientific">Chitinimonas taiwanensis DSM 18899</name>
    <dbReference type="NCBI Taxonomy" id="1121279"/>
    <lineage>
        <taxon>Bacteria</taxon>
        <taxon>Pseudomonadati</taxon>
        <taxon>Pseudomonadota</taxon>
        <taxon>Betaproteobacteria</taxon>
        <taxon>Neisseriales</taxon>
        <taxon>Chitinibacteraceae</taxon>
        <taxon>Chitinimonas</taxon>
    </lineage>
</organism>
<dbReference type="RefSeq" id="WP_072427190.1">
    <property type="nucleotide sequence ID" value="NZ_FPKR01000002.1"/>
</dbReference>
<dbReference type="AlphaFoldDB" id="A0A1K2H8W1"/>
<accession>A0A1K2H8W1</accession>
<protein>
    <submittedName>
        <fullName evidence="1">Glutaredoxin-like domain</fullName>
    </submittedName>
</protein>
<dbReference type="InterPro" id="IPR036249">
    <property type="entry name" value="Thioredoxin-like_sf"/>
</dbReference>
<gene>
    <name evidence="1" type="ORF">SAMN02745887_00651</name>
</gene>
<dbReference type="InterPro" id="IPR008554">
    <property type="entry name" value="Glutaredoxin-like"/>
</dbReference>
<dbReference type="EMBL" id="FPKR01000002">
    <property type="protein sequence ID" value="SFZ72510.1"/>
    <property type="molecule type" value="Genomic_DNA"/>
</dbReference>
<dbReference type="STRING" id="1121279.SAMN02745887_00651"/>
<reference evidence="1 2" key="1">
    <citation type="submission" date="2016-11" db="EMBL/GenBank/DDBJ databases">
        <authorList>
            <person name="Jaros S."/>
            <person name="Januszkiewicz K."/>
            <person name="Wedrychowicz H."/>
        </authorList>
    </citation>
    <scope>NUCLEOTIDE SEQUENCE [LARGE SCALE GENOMIC DNA]</scope>
    <source>
        <strain evidence="1 2">DSM 18899</strain>
    </source>
</reference>
<keyword evidence="2" id="KW-1185">Reference proteome</keyword>
<dbReference type="SUPFAM" id="SSF52833">
    <property type="entry name" value="Thioredoxin-like"/>
    <property type="match status" value="1"/>
</dbReference>
<sequence>MTERVLLTLFGREYCSLCQQMREELRLLAPELNLDIVWFDIDDDDEIEARYHEMVPVLTGDQDEVICFYHLDRHKLEAYLVRRSLG</sequence>
<dbReference type="Gene3D" id="3.40.30.10">
    <property type="entry name" value="Glutaredoxin"/>
    <property type="match status" value="1"/>
</dbReference>
<proteinExistence type="predicted"/>